<organism evidence="1 2">
    <name type="scientific">Desulfosoma caldarium</name>
    <dbReference type="NCBI Taxonomy" id="610254"/>
    <lineage>
        <taxon>Bacteria</taxon>
        <taxon>Pseudomonadati</taxon>
        <taxon>Thermodesulfobacteriota</taxon>
        <taxon>Syntrophobacteria</taxon>
        <taxon>Syntrophobacterales</taxon>
        <taxon>Syntrophobacteraceae</taxon>
        <taxon>Desulfosoma</taxon>
    </lineage>
</organism>
<accession>A0A3N1UVT2</accession>
<dbReference type="AlphaFoldDB" id="A0A3N1UVT2"/>
<dbReference type="Proteomes" id="UP000276223">
    <property type="component" value="Unassembled WGS sequence"/>
</dbReference>
<gene>
    <name evidence="1" type="ORF">EDC27_1542</name>
</gene>
<comment type="caution">
    <text evidence="1">The sequence shown here is derived from an EMBL/GenBank/DDBJ whole genome shotgun (WGS) entry which is preliminary data.</text>
</comment>
<name>A0A3N1UVT2_9BACT</name>
<evidence type="ECO:0000313" key="1">
    <source>
        <dbReference type="EMBL" id="ROQ93519.1"/>
    </source>
</evidence>
<dbReference type="EMBL" id="RJVA01000011">
    <property type="protein sequence ID" value="ROQ93519.1"/>
    <property type="molecule type" value="Genomic_DNA"/>
</dbReference>
<proteinExistence type="predicted"/>
<protein>
    <submittedName>
        <fullName evidence="1">Uncharacterized protein</fullName>
    </submittedName>
</protein>
<reference evidence="1 2" key="1">
    <citation type="submission" date="2018-11" db="EMBL/GenBank/DDBJ databases">
        <title>Genomic Encyclopedia of Type Strains, Phase IV (KMG-IV): sequencing the most valuable type-strain genomes for metagenomic binning, comparative biology and taxonomic classification.</title>
        <authorList>
            <person name="Goeker M."/>
        </authorList>
    </citation>
    <scope>NUCLEOTIDE SEQUENCE [LARGE SCALE GENOMIC DNA]</scope>
    <source>
        <strain evidence="1 2">DSM 22027</strain>
    </source>
</reference>
<evidence type="ECO:0000313" key="2">
    <source>
        <dbReference type="Proteomes" id="UP000276223"/>
    </source>
</evidence>
<sequence>MITKALYLSVAKGKQMCHKVGRDPQNVRPRASKGEAIDTVKFRQIHELLVEFFDKRGMDYALIGAFAL</sequence>
<keyword evidence="2" id="KW-1185">Reference proteome</keyword>